<sequence>MDAGAGVGRGRARARWEWASALSVGEHAGRWRTRWTWASALDTGERARSGHGAHGGQARWALTSAAGAGKPIGVGDTRAGERACGWRSSGPWAGERAAEPCAVDWQAALGLAGGRTKGGGVAAGDERGRMIETSSGRRGMRF</sequence>
<protein>
    <submittedName>
        <fullName evidence="1">Uncharacterized protein</fullName>
    </submittedName>
</protein>
<organism evidence="1 2">
    <name type="scientific">Athelia psychrophila</name>
    <dbReference type="NCBI Taxonomy" id="1759441"/>
    <lineage>
        <taxon>Eukaryota</taxon>
        <taxon>Fungi</taxon>
        <taxon>Dikarya</taxon>
        <taxon>Basidiomycota</taxon>
        <taxon>Agaricomycotina</taxon>
        <taxon>Agaricomycetes</taxon>
        <taxon>Agaricomycetidae</taxon>
        <taxon>Atheliales</taxon>
        <taxon>Atheliaceae</taxon>
        <taxon>Athelia</taxon>
    </lineage>
</organism>
<proteinExistence type="predicted"/>
<dbReference type="Proteomes" id="UP000076532">
    <property type="component" value="Unassembled WGS sequence"/>
</dbReference>
<dbReference type="AlphaFoldDB" id="A0A166PKN2"/>
<evidence type="ECO:0000313" key="1">
    <source>
        <dbReference type="EMBL" id="KZP26191.1"/>
    </source>
</evidence>
<accession>A0A166PKN2</accession>
<gene>
    <name evidence="1" type="ORF">FIBSPDRAFT_887557</name>
</gene>
<evidence type="ECO:0000313" key="2">
    <source>
        <dbReference type="Proteomes" id="UP000076532"/>
    </source>
</evidence>
<name>A0A166PKN2_9AGAM</name>
<keyword evidence="2" id="KW-1185">Reference proteome</keyword>
<dbReference type="EMBL" id="KV417516">
    <property type="protein sequence ID" value="KZP26191.1"/>
    <property type="molecule type" value="Genomic_DNA"/>
</dbReference>
<reference evidence="1 2" key="1">
    <citation type="journal article" date="2016" name="Mol. Biol. Evol.">
        <title>Comparative Genomics of Early-Diverging Mushroom-Forming Fungi Provides Insights into the Origins of Lignocellulose Decay Capabilities.</title>
        <authorList>
            <person name="Nagy L.G."/>
            <person name="Riley R."/>
            <person name="Tritt A."/>
            <person name="Adam C."/>
            <person name="Daum C."/>
            <person name="Floudas D."/>
            <person name="Sun H."/>
            <person name="Yadav J.S."/>
            <person name="Pangilinan J."/>
            <person name="Larsson K.H."/>
            <person name="Matsuura K."/>
            <person name="Barry K."/>
            <person name="Labutti K."/>
            <person name="Kuo R."/>
            <person name="Ohm R.A."/>
            <person name="Bhattacharya S.S."/>
            <person name="Shirouzu T."/>
            <person name="Yoshinaga Y."/>
            <person name="Martin F.M."/>
            <person name="Grigoriev I.V."/>
            <person name="Hibbett D.S."/>
        </authorList>
    </citation>
    <scope>NUCLEOTIDE SEQUENCE [LARGE SCALE GENOMIC DNA]</scope>
    <source>
        <strain evidence="1 2">CBS 109695</strain>
    </source>
</reference>